<dbReference type="Proteomes" id="UP000306985">
    <property type="component" value="Unassembled WGS sequence"/>
</dbReference>
<dbReference type="AlphaFoldDB" id="A0A4U6QK87"/>
<keyword evidence="2" id="KW-1133">Transmembrane helix</keyword>
<dbReference type="GO" id="GO:0016020">
    <property type="term" value="C:membrane"/>
    <property type="evidence" value="ECO:0007669"/>
    <property type="project" value="InterPro"/>
</dbReference>
<gene>
    <name evidence="3" type="ORF">FDO65_02965</name>
</gene>
<feature type="region of interest" description="Disordered" evidence="1">
    <location>
        <begin position="135"/>
        <end position="189"/>
    </location>
</feature>
<feature type="transmembrane region" description="Helical" evidence="2">
    <location>
        <begin position="66"/>
        <end position="91"/>
    </location>
</feature>
<evidence type="ECO:0000256" key="1">
    <source>
        <dbReference type="SAM" id="MobiDB-lite"/>
    </source>
</evidence>
<dbReference type="PANTHER" id="PTHR35335:SF1">
    <property type="entry name" value="UPF0716 PROTEIN FXSA"/>
    <property type="match status" value="1"/>
</dbReference>
<organism evidence="3 4">
    <name type="scientific">Nakamurella flava</name>
    <dbReference type="NCBI Taxonomy" id="2576308"/>
    <lineage>
        <taxon>Bacteria</taxon>
        <taxon>Bacillati</taxon>
        <taxon>Actinomycetota</taxon>
        <taxon>Actinomycetes</taxon>
        <taxon>Nakamurellales</taxon>
        <taxon>Nakamurellaceae</taxon>
        <taxon>Nakamurella</taxon>
    </lineage>
</organism>
<dbReference type="InterPro" id="IPR007313">
    <property type="entry name" value="FxsA"/>
</dbReference>
<dbReference type="Pfam" id="PF04186">
    <property type="entry name" value="FxsA"/>
    <property type="match status" value="1"/>
</dbReference>
<name>A0A4U6QK87_9ACTN</name>
<accession>A0A4U6QK87</accession>
<proteinExistence type="predicted"/>
<dbReference type="EMBL" id="SZZH01000001">
    <property type="protein sequence ID" value="TKV60669.1"/>
    <property type="molecule type" value="Genomic_DNA"/>
</dbReference>
<sequence>MPLLVYLILEIAVVLLVGSWIGVGWTLLALVASTVIGVLIARREGLRALGALRGRGGGAPELTDGLLIGLGGLLFVIPGFLSDLLGLILLLPPTRRAVRNRMLRGAGSRVPGLRMFVLRPDGTVGAATVVDGSVVDPSSAPTPGGAANGSATRILPARPAGRPAAAGGSVIDGSVIDGSIDEPPATSTR</sequence>
<evidence type="ECO:0000313" key="3">
    <source>
        <dbReference type="EMBL" id="TKV60669.1"/>
    </source>
</evidence>
<keyword evidence="2" id="KW-0472">Membrane</keyword>
<dbReference type="RefSeq" id="WP_137447973.1">
    <property type="nucleotide sequence ID" value="NZ_SZZH01000001.1"/>
</dbReference>
<dbReference type="OrthoDB" id="4410507at2"/>
<keyword evidence="4" id="KW-1185">Reference proteome</keyword>
<feature type="compositionally biased region" description="Low complexity" evidence="1">
    <location>
        <begin position="156"/>
        <end position="168"/>
    </location>
</feature>
<keyword evidence="2" id="KW-0812">Transmembrane</keyword>
<comment type="caution">
    <text evidence="3">The sequence shown here is derived from an EMBL/GenBank/DDBJ whole genome shotgun (WGS) entry which is preliminary data.</text>
</comment>
<dbReference type="NCBIfam" id="NF008528">
    <property type="entry name" value="PRK11463.1-2"/>
    <property type="match status" value="1"/>
</dbReference>
<reference evidence="3 4" key="1">
    <citation type="submission" date="2019-05" db="EMBL/GenBank/DDBJ databases">
        <title>Nakamurella sp. N5BH11, whole genome shotgun sequence.</title>
        <authorList>
            <person name="Tuo L."/>
        </authorList>
    </citation>
    <scope>NUCLEOTIDE SEQUENCE [LARGE SCALE GENOMIC DNA]</scope>
    <source>
        <strain evidence="3 4">N5BH11</strain>
    </source>
</reference>
<feature type="transmembrane region" description="Helical" evidence="2">
    <location>
        <begin position="7"/>
        <end position="40"/>
    </location>
</feature>
<protein>
    <submittedName>
        <fullName evidence="3">FxsA family protein</fullName>
    </submittedName>
</protein>
<evidence type="ECO:0000313" key="4">
    <source>
        <dbReference type="Proteomes" id="UP000306985"/>
    </source>
</evidence>
<dbReference type="PANTHER" id="PTHR35335">
    <property type="entry name" value="UPF0716 PROTEIN FXSA"/>
    <property type="match status" value="1"/>
</dbReference>
<evidence type="ECO:0000256" key="2">
    <source>
        <dbReference type="SAM" id="Phobius"/>
    </source>
</evidence>